<dbReference type="GO" id="GO:0005886">
    <property type="term" value="C:plasma membrane"/>
    <property type="evidence" value="ECO:0007669"/>
    <property type="project" value="UniProtKB-SubCell"/>
</dbReference>
<accession>A0A0A2N140</accession>
<feature type="transmembrane region" description="Helical" evidence="6">
    <location>
        <begin position="436"/>
        <end position="457"/>
    </location>
</feature>
<feature type="transmembrane region" description="Helical" evidence="6">
    <location>
        <begin position="383"/>
        <end position="400"/>
    </location>
</feature>
<keyword evidence="8" id="KW-1185">Reference proteome</keyword>
<evidence type="ECO:0000313" key="8">
    <source>
        <dbReference type="Proteomes" id="UP000030149"/>
    </source>
</evidence>
<evidence type="ECO:0000256" key="4">
    <source>
        <dbReference type="ARBA" id="ARBA00022989"/>
    </source>
</evidence>
<comment type="subcellular location">
    <subcellularLocation>
        <location evidence="1">Cell membrane</location>
        <topology evidence="1">Multi-pass membrane protein</topology>
    </subcellularLocation>
</comment>
<feature type="transmembrane region" description="Helical" evidence="6">
    <location>
        <begin position="101"/>
        <end position="120"/>
    </location>
</feature>
<feature type="transmembrane region" description="Helical" evidence="6">
    <location>
        <begin position="463"/>
        <end position="481"/>
    </location>
</feature>
<feature type="transmembrane region" description="Helical" evidence="6">
    <location>
        <begin position="231"/>
        <end position="252"/>
    </location>
</feature>
<dbReference type="PANTHER" id="PTHR30250">
    <property type="entry name" value="PST FAMILY PREDICTED COLANIC ACID TRANSPORTER"/>
    <property type="match status" value="1"/>
</dbReference>
<evidence type="ECO:0008006" key="9">
    <source>
        <dbReference type="Google" id="ProtNLM"/>
    </source>
</evidence>
<dbReference type="AlphaFoldDB" id="A0A0A2N140"/>
<feature type="transmembrane region" description="Helical" evidence="6">
    <location>
        <begin position="406"/>
        <end position="424"/>
    </location>
</feature>
<feature type="transmembrane region" description="Helical" evidence="6">
    <location>
        <begin position="272"/>
        <end position="291"/>
    </location>
</feature>
<feature type="transmembrane region" description="Helical" evidence="6">
    <location>
        <begin position="132"/>
        <end position="154"/>
    </location>
</feature>
<evidence type="ECO:0000256" key="1">
    <source>
        <dbReference type="ARBA" id="ARBA00004651"/>
    </source>
</evidence>
<proteinExistence type="predicted"/>
<evidence type="ECO:0000256" key="6">
    <source>
        <dbReference type="SAM" id="Phobius"/>
    </source>
</evidence>
<dbReference type="STRING" id="1107311.Q767_02285"/>
<name>A0A0A2N140_9FLAO</name>
<comment type="caution">
    <text evidence="7">The sequence shown here is derived from an EMBL/GenBank/DDBJ whole genome shotgun (WGS) entry which is preliminary data.</text>
</comment>
<keyword evidence="4 6" id="KW-1133">Transmembrane helix</keyword>
<dbReference type="EMBL" id="JRLZ01000001">
    <property type="protein sequence ID" value="KGO97443.1"/>
    <property type="molecule type" value="Genomic_DNA"/>
</dbReference>
<keyword evidence="2" id="KW-1003">Cell membrane</keyword>
<feature type="transmembrane region" description="Helical" evidence="6">
    <location>
        <begin position="166"/>
        <end position="183"/>
    </location>
</feature>
<sequence length="497" mass="55500">MSDNLMFDSKSSYRQILKATSIFGGVQFFTILISIVRSKIIAVLLGPSGLGIATLLNSTIGLINGFTGVGLETSAVKRISEVNSDEDPEVLGKEVGILNRLLWITGLFGMCITIILSPWLSELLFDSDKYVIAIVWISAAVLFKQLSGGQMAVLQGLRKLNYLAKANLLGNLLGLIITIPLYYYWKIDAIAPAIVISSFTGLIFSWLYRRKTEIKIVKITSFESFSKGKELIRIGILLSLSGLLTTLSGYLLQLCISYNSGVTEVGYYNAGFAILNSYVGMIFTAMSTDYFPRLSSFSNDNNKMREIVNQQAYVGILLITPIVVVFLAFIPLIVSLLYSPKFYAIMPMLSWGIIGMLFRTVSWSMGFILLVKGESRVFVKTAIFFNAISLLINIGGYMLWGLEGLGIGFMIYFFIHFIGLKIITKRKYDFSFENKFYRIFLCSVGLSFAAFSVLAVSNFYLKYGLMGLIIIISLILTFAELNKKVDLKEILEKIRRK</sequence>
<dbReference type="Proteomes" id="UP000030149">
    <property type="component" value="Unassembled WGS sequence"/>
</dbReference>
<keyword evidence="3 6" id="KW-0812">Transmembrane</keyword>
<dbReference type="Pfam" id="PF13440">
    <property type="entry name" value="Polysacc_synt_3"/>
    <property type="match status" value="1"/>
</dbReference>
<dbReference type="PATRIC" id="fig|1107311.5.peg.453"/>
<dbReference type="PANTHER" id="PTHR30250:SF11">
    <property type="entry name" value="O-ANTIGEN TRANSPORTER-RELATED"/>
    <property type="match status" value="1"/>
</dbReference>
<feature type="transmembrane region" description="Helical" evidence="6">
    <location>
        <begin position="189"/>
        <end position="208"/>
    </location>
</feature>
<dbReference type="InterPro" id="IPR050833">
    <property type="entry name" value="Poly_Biosynth_Transport"/>
</dbReference>
<feature type="transmembrane region" description="Helical" evidence="6">
    <location>
        <begin position="50"/>
        <end position="71"/>
    </location>
</feature>
<reference evidence="7 8" key="2">
    <citation type="journal article" date="2015" name="Stand. Genomic Sci.">
        <title>High quality draft genomic sequence of Flavobacterium enshiense DK69(T) and comparison among Flavobacterium genomes.</title>
        <authorList>
            <person name="Zeng Z."/>
            <person name="Chen C."/>
            <person name="Du H."/>
            <person name="Wang G."/>
            <person name="Li M."/>
        </authorList>
    </citation>
    <scope>NUCLEOTIDE SEQUENCE [LARGE SCALE GENOMIC DNA]</scope>
    <source>
        <strain evidence="7 8">DK69</strain>
    </source>
</reference>
<evidence type="ECO:0000256" key="5">
    <source>
        <dbReference type="ARBA" id="ARBA00023136"/>
    </source>
</evidence>
<evidence type="ECO:0000256" key="2">
    <source>
        <dbReference type="ARBA" id="ARBA00022475"/>
    </source>
</evidence>
<feature type="transmembrane region" description="Helical" evidence="6">
    <location>
        <begin position="312"/>
        <end position="338"/>
    </location>
</feature>
<keyword evidence="5 6" id="KW-0472">Membrane</keyword>
<reference evidence="8" key="1">
    <citation type="submission" date="2013-09" db="EMBL/GenBank/DDBJ databases">
        <authorList>
            <person name="Zeng Z."/>
            <person name="Chen C."/>
        </authorList>
    </citation>
    <scope>NUCLEOTIDE SEQUENCE [LARGE SCALE GENOMIC DNA]</scope>
    <source>
        <strain evidence="8">DK69</strain>
    </source>
</reference>
<dbReference type="eggNOG" id="COG2244">
    <property type="taxonomic scope" value="Bacteria"/>
</dbReference>
<evidence type="ECO:0000313" key="7">
    <source>
        <dbReference type="EMBL" id="KGO97443.1"/>
    </source>
</evidence>
<organism evidence="7 8">
    <name type="scientific">Flavobacterium enshiense DK69</name>
    <dbReference type="NCBI Taxonomy" id="1107311"/>
    <lineage>
        <taxon>Bacteria</taxon>
        <taxon>Pseudomonadati</taxon>
        <taxon>Bacteroidota</taxon>
        <taxon>Flavobacteriia</taxon>
        <taxon>Flavobacteriales</taxon>
        <taxon>Flavobacteriaceae</taxon>
        <taxon>Flavobacterium</taxon>
    </lineage>
</organism>
<evidence type="ECO:0000256" key="3">
    <source>
        <dbReference type="ARBA" id="ARBA00022692"/>
    </source>
</evidence>
<feature type="transmembrane region" description="Helical" evidence="6">
    <location>
        <begin position="21"/>
        <end position="44"/>
    </location>
</feature>
<protein>
    <recommendedName>
        <fullName evidence="9">O-antigen translocase</fullName>
    </recommendedName>
</protein>
<gene>
    <name evidence="7" type="ORF">Q767_02285</name>
</gene>
<feature type="transmembrane region" description="Helical" evidence="6">
    <location>
        <begin position="350"/>
        <end position="371"/>
    </location>
</feature>